<proteinExistence type="predicted"/>
<gene>
    <name evidence="1" type="ORF">DERYTH_LOCUS12650</name>
</gene>
<dbReference type="EMBL" id="CAJVPY010008422">
    <property type="protein sequence ID" value="CAG8695581.1"/>
    <property type="molecule type" value="Genomic_DNA"/>
</dbReference>
<keyword evidence="2" id="KW-1185">Reference proteome</keyword>
<reference evidence="1" key="1">
    <citation type="submission" date="2021-06" db="EMBL/GenBank/DDBJ databases">
        <authorList>
            <person name="Kallberg Y."/>
            <person name="Tangrot J."/>
            <person name="Rosling A."/>
        </authorList>
    </citation>
    <scope>NUCLEOTIDE SEQUENCE</scope>
    <source>
        <strain evidence="1">MA453B</strain>
    </source>
</reference>
<name>A0A9N9HMR3_9GLOM</name>
<dbReference type="Proteomes" id="UP000789405">
    <property type="component" value="Unassembled WGS sequence"/>
</dbReference>
<feature type="non-terminal residue" evidence="1">
    <location>
        <position position="1"/>
    </location>
</feature>
<comment type="caution">
    <text evidence="1">The sequence shown here is derived from an EMBL/GenBank/DDBJ whole genome shotgun (WGS) entry which is preliminary data.</text>
</comment>
<accession>A0A9N9HMR3</accession>
<evidence type="ECO:0000313" key="1">
    <source>
        <dbReference type="EMBL" id="CAG8695581.1"/>
    </source>
</evidence>
<protein>
    <submittedName>
        <fullName evidence="1">26339_t:CDS:1</fullName>
    </submittedName>
</protein>
<evidence type="ECO:0000313" key="2">
    <source>
        <dbReference type="Proteomes" id="UP000789405"/>
    </source>
</evidence>
<sequence>MLNFPQNNLPNDDEFQKIHNQILSTFDLDLLRDGEELDLKIQISSLTDIQKQQLQELQAEQMHCVIRFNEIKDEIKNETLENIERLREFQFWHRKILEKLLFTQQQQTRLNELRLAKLGFWTEYLAEYNIFRIRNGILEETNITNLKIDRYWFKEINRSSLNENQRKELNDLHAKILITLSNKQYDEIRKEILETNNSFLLEDRDDNLTDKRQTKILQEMCRGHLQDLLQVKEIANYDRLECLLHIYVRRQRVELLSNESILTESINDLNQTLLGNDRDQLLLIQTRKTRYNNLLYDITERQIQAETNRETLANSECYDLIIQSLVESVLEPPKTIQTLQDLKQKLYNKITQSLYRIKKIKNLKEAFDWLIDLLEKKEKIYNLFNEIIINYIVGYPNGKYTNKLQEEKYFNDEINKINEKTYTSEPKRRNRKIMKPEKEYNKESIPFVHPILVKWRFIEDVFLLTISAIFDIYKEIVNTSDKEMKNLKTIIINNLDNYLDVSWSTAYSLALATSIDFYKKAKARYFTKQHFLDIVYKILVLRSSDLELDDLIENIFDGLESKDTKYIRSSAATLLESIRRHIVSQEEKLEINIKKLSDNNVLKQIIKNIYEGIIDALKKSNKIYKKRNNNLQKRLFL</sequence>
<dbReference type="AlphaFoldDB" id="A0A9N9HMR3"/>
<dbReference type="OrthoDB" id="2409081at2759"/>
<organism evidence="1 2">
    <name type="scientific">Dentiscutata erythropus</name>
    <dbReference type="NCBI Taxonomy" id="1348616"/>
    <lineage>
        <taxon>Eukaryota</taxon>
        <taxon>Fungi</taxon>
        <taxon>Fungi incertae sedis</taxon>
        <taxon>Mucoromycota</taxon>
        <taxon>Glomeromycotina</taxon>
        <taxon>Glomeromycetes</taxon>
        <taxon>Diversisporales</taxon>
        <taxon>Gigasporaceae</taxon>
        <taxon>Dentiscutata</taxon>
    </lineage>
</organism>